<gene>
    <name evidence="1" type="ORF">AB8Z38_26815</name>
</gene>
<dbReference type="EMBL" id="CP165734">
    <property type="protein sequence ID" value="XDV56277.1"/>
    <property type="molecule type" value="Genomic_DNA"/>
</dbReference>
<dbReference type="RefSeq" id="WP_369720726.1">
    <property type="nucleotide sequence ID" value="NZ_CP165734.1"/>
</dbReference>
<protein>
    <submittedName>
        <fullName evidence="1">Uncharacterized protein</fullName>
    </submittedName>
</protein>
<evidence type="ECO:0000313" key="1">
    <source>
        <dbReference type="EMBL" id="XDV56277.1"/>
    </source>
</evidence>
<organism evidence="1">
    <name type="scientific">Bradyrhizobium sp. LLZ17</name>
    <dbReference type="NCBI Taxonomy" id="3239388"/>
    <lineage>
        <taxon>Bacteria</taxon>
        <taxon>Pseudomonadati</taxon>
        <taxon>Pseudomonadota</taxon>
        <taxon>Alphaproteobacteria</taxon>
        <taxon>Hyphomicrobiales</taxon>
        <taxon>Nitrobacteraceae</taxon>
        <taxon>Bradyrhizobium</taxon>
    </lineage>
</organism>
<name>A0AB39XHM3_9BRAD</name>
<dbReference type="AlphaFoldDB" id="A0AB39XHM3"/>
<sequence length="120" mass="13489">MIIPTRFGPVGPLWPAQAFDGQTFNFKIFRFKAFDVNAWQAWAFCRLVSADLISIDLRVTLVSVMTRSLVQAMDALVHHVMGRAWREGPLRRRYHGCCHHGGSSPALGSVNSFRRSGELS</sequence>
<reference evidence="1" key="1">
    <citation type="submission" date="2024-08" db="EMBL/GenBank/DDBJ databases">
        <authorList>
            <person name="Chaddad Z."/>
            <person name="Lamrabet M."/>
            <person name="Bouhnik O."/>
            <person name="Alami S."/>
            <person name="Wipf D."/>
            <person name="Courty P.E."/>
            <person name="Missbah El Idrissi M."/>
        </authorList>
    </citation>
    <scope>NUCLEOTIDE SEQUENCE</scope>
    <source>
        <strain evidence="1">LLZ17</strain>
    </source>
</reference>
<proteinExistence type="predicted"/>
<accession>A0AB39XHM3</accession>